<evidence type="ECO:0000256" key="3">
    <source>
        <dbReference type="ARBA" id="ARBA00022679"/>
    </source>
</evidence>
<dbReference type="EMBL" id="CP007142">
    <property type="protein sequence ID" value="AJQ92166.1"/>
    <property type="molecule type" value="Genomic_DNA"/>
</dbReference>
<gene>
    <name evidence="5" type="primary">cbiD</name>
    <name evidence="6" type="ORF">YC6258_00110</name>
</gene>
<reference evidence="6 7" key="1">
    <citation type="submission" date="2014-01" db="EMBL/GenBank/DDBJ databases">
        <title>Full genme sequencing of cellulolytic bacterium Gynuella sunshinyii YC6258T gen. nov., sp. nov.</title>
        <authorList>
            <person name="Khan H."/>
            <person name="Chung E.J."/>
            <person name="Chung Y.R."/>
        </authorList>
    </citation>
    <scope>NUCLEOTIDE SEQUENCE [LARGE SCALE GENOMIC DNA]</scope>
    <source>
        <strain evidence="6 7">YC6258</strain>
    </source>
</reference>
<evidence type="ECO:0000313" key="7">
    <source>
        <dbReference type="Proteomes" id="UP000032266"/>
    </source>
</evidence>
<dbReference type="HAMAP" id="MF_00787">
    <property type="entry name" value="CbiD"/>
    <property type="match status" value="1"/>
</dbReference>
<dbReference type="PANTHER" id="PTHR35863:SF1">
    <property type="entry name" value="COBALT-PRECORRIN-5B C(1)-METHYLTRANSFERASE"/>
    <property type="match status" value="1"/>
</dbReference>
<dbReference type="Proteomes" id="UP000032266">
    <property type="component" value="Chromosome"/>
</dbReference>
<keyword evidence="2 5" id="KW-0489">Methyltransferase</keyword>
<keyword evidence="1 5" id="KW-0169">Cobalamin biosynthesis</keyword>
<dbReference type="GO" id="GO:0019251">
    <property type="term" value="P:anaerobic cobalamin biosynthetic process"/>
    <property type="evidence" value="ECO:0007669"/>
    <property type="project" value="UniProtKB-UniRule"/>
</dbReference>
<comment type="pathway">
    <text evidence="5">Cofactor biosynthesis; adenosylcobalamin biosynthesis; cob(II)yrinate a,c-diamide from sirohydrochlorin (anaerobic route): step 6/10.</text>
</comment>
<dbReference type="GO" id="GO:0032259">
    <property type="term" value="P:methylation"/>
    <property type="evidence" value="ECO:0007669"/>
    <property type="project" value="UniProtKB-KW"/>
</dbReference>
<comment type="catalytic activity">
    <reaction evidence="5">
        <text>Co-precorrin-5B + S-adenosyl-L-methionine = Co-precorrin-6A + S-adenosyl-L-homocysteine</text>
        <dbReference type="Rhea" id="RHEA:26285"/>
        <dbReference type="ChEBI" id="CHEBI:57856"/>
        <dbReference type="ChEBI" id="CHEBI:59789"/>
        <dbReference type="ChEBI" id="CHEBI:60063"/>
        <dbReference type="ChEBI" id="CHEBI:60064"/>
        <dbReference type="EC" id="2.1.1.195"/>
    </reaction>
</comment>
<dbReference type="NCBIfam" id="NF000849">
    <property type="entry name" value="PRK00075.1-1"/>
    <property type="match status" value="1"/>
</dbReference>
<dbReference type="UniPathway" id="UPA00148">
    <property type="reaction ID" value="UER00227"/>
</dbReference>
<proteinExistence type="inferred from homology"/>
<keyword evidence="3 5" id="KW-0808">Transferase</keyword>
<evidence type="ECO:0000256" key="1">
    <source>
        <dbReference type="ARBA" id="ARBA00022573"/>
    </source>
</evidence>
<evidence type="ECO:0000256" key="2">
    <source>
        <dbReference type="ARBA" id="ARBA00022603"/>
    </source>
</evidence>
<evidence type="ECO:0000256" key="4">
    <source>
        <dbReference type="ARBA" id="ARBA00022691"/>
    </source>
</evidence>
<dbReference type="STRING" id="1445510.YC6258_00110"/>
<dbReference type="AlphaFoldDB" id="A0A0C5VD43"/>
<keyword evidence="7" id="KW-1185">Reference proteome</keyword>
<sequence>MWPESSETPTRLRTGLTTGCCATACCVAAAQLLLQPQRPAAATVSVKLPRGRYVDLTIVAQQRLSAEQAFATTIKDAGDDPDITHGARISVTLALVAEAGVAFHAGPGVGTVTRAGLPLAIGEPAINPVPRAMMTEHLIQAAENSGYQGGFKVTVAVENGEMLAHKTMNPRLGILGGLSILGTTGIVRPFSCAAYIASIHQGMDVAAANGIDHIAATTGSSSEQAIREHYGLSDMALVEMGDFAGAVLKYLKRVPFARVSLCGGFGKISKLANGHLDLHSRASAIDFNHLATLAQAAGADEPLCQRIRTANTSIEALQCCQDHGIDLAQAICDAAWRKVRTTVPAAVTIEVWATDRNGRLLACADGDQI</sequence>
<dbReference type="PIRSF" id="PIRSF026782">
    <property type="entry name" value="CbiD"/>
    <property type="match status" value="1"/>
</dbReference>
<protein>
    <recommendedName>
        <fullName evidence="5">Cobalt-precorrin-5B C(1)-methyltransferase</fullName>
        <ecNumber evidence="5">2.1.1.195</ecNumber>
    </recommendedName>
    <alternativeName>
        <fullName evidence="5">Cobalt-precorrin-6A synthase</fullName>
    </alternativeName>
</protein>
<evidence type="ECO:0000313" key="6">
    <source>
        <dbReference type="EMBL" id="AJQ92166.1"/>
    </source>
</evidence>
<name>A0A0C5VD43_9GAMM</name>
<dbReference type="InterPro" id="IPR036074">
    <property type="entry name" value="CbiD_sf"/>
</dbReference>
<dbReference type="SUPFAM" id="SSF111342">
    <property type="entry name" value="CbiD-like"/>
    <property type="match status" value="1"/>
</dbReference>
<dbReference type="PANTHER" id="PTHR35863">
    <property type="entry name" value="COBALT-PRECORRIN-5B C(1)-METHYLTRANSFERASE"/>
    <property type="match status" value="1"/>
</dbReference>
<dbReference type="RefSeq" id="WP_044615311.1">
    <property type="nucleotide sequence ID" value="NZ_CP007142.1"/>
</dbReference>
<dbReference type="Gene3D" id="3.30.2110.10">
    <property type="entry name" value="CbiD-like"/>
    <property type="match status" value="1"/>
</dbReference>
<comment type="similarity">
    <text evidence="5">Belongs to the CbiD family.</text>
</comment>
<comment type="function">
    <text evidence="5">Catalyzes the methylation of C-1 in cobalt-precorrin-5B to form cobalt-precorrin-6A.</text>
</comment>
<evidence type="ECO:0000256" key="5">
    <source>
        <dbReference type="HAMAP-Rule" id="MF_00787"/>
    </source>
</evidence>
<keyword evidence="4 5" id="KW-0949">S-adenosyl-L-methionine</keyword>
<dbReference type="OrthoDB" id="6439987at2"/>
<dbReference type="InterPro" id="IPR002748">
    <property type="entry name" value="CbiD"/>
</dbReference>
<organism evidence="6 7">
    <name type="scientific">Gynuella sunshinyii YC6258</name>
    <dbReference type="NCBI Taxonomy" id="1445510"/>
    <lineage>
        <taxon>Bacteria</taxon>
        <taxon>Pseudomonadati</taxon>
        <taxon>Pseudomonadota</taxon>
        <taxon>Gammaproteobacteria</taxon>
        <taxon>Oceanospirillales</taxon>
        <taxon>Saccharospirillaceae</taxon>
        <taxon>Gynuella</taxon>
    </lineage>
</organism>
<dbReference type="PATRIC" id="fig|1445510.3.peg.106"/>
<dbReference type="EC" id="2.1.1.195" evidence="5"/>
<dbReference type="NCBIfam" id="TIGR00312">
    <property type="entry name" value="cbiD"/>
    <property type="match status" value="1"/>
</dbReference>
<accession>A0A0C5VD43</accession>
<dbReference type="HOGENOM" id="CLU_041273_0_0_6"/>
<dbReference type="GO" id="GO:0043780">
    <property type="term" value="F:cobalt-precorrin-5B C1-methyltransferase activity"/>
    <property type="evidence" value="ECO:0007669"/>
    <property type="project" value="RHEA"/>
</dbReference>
<dbReference type="Pfam" id="PF01888">
    <property type="entry name" value="CbiD"/>
    <property type="match status" value="1"/>
</dbReference>
<dbReference type="KEGG" id="gsn:YC6258_00110"/>